<evidence type="ECO:0000256" key="2">
    <source>
        <dbReference type="ARBA" id="ARBA00022771"/>
    </source>
</evidence>
<keyword evidence="2" id="KW-0863">Zinc-finger</keyword>
<accession>A0A9N8HS46</accession>
<organism evidence="5 6">
    <name type="scientific">Seminavis robusta</name>
    <dbReference type="NCBI Taxonomy" id="568900"/>
    <lineage>
        <taxon>Eukaryota</taxon>
        <taxon>Sar</taxon>
        <taxon>Stramenopiles</taxon>
        <taxon>Ochrophyta</taxon>
        <taxon>Bacillariophyta</taxon>
        <taxon>Bacillariophyceae</taxon>
        <taxon>Bacillariophycidae</taxon>
        <taxon>Naviculales</taxon>
        <taxon>Naviculaceae</taxon>
        <taxon>Seminavis</taxon>
    </lineage>
</organism>
<keyword evidence="6" id="KW-1185">Reference proteome</keyword>
<keyword evidence="1" id="KW-0479">Metal-binding</keyword>
<dbReference type="AlphaFoldDB" id="A0A9N8HS46"/>
<dbReference type="InterPro" id="IPR003604">
    <property type="entry name" value="Matrin/U1-like-C_Znf_C2H2"/>
</dbReference>
<evidence type="ECO:0000313" key="5">
    <source>
        <dbReference type="EMBL" id="CAB9525368.1"/>
    </source>
</evidence>
<name>A0A9N8HS46_9STRA</name>
<gene>
    <name evidence="5" type="ORF">SEMRO_1667_G289780.1</name>
</gene>
<feature type="domain" description="U1-type" evidence="4">
    <location>
        <begin position="24"/>
        <end position="59"/>
    </location>
</feature>
<evidence type="ECO:0000313" key="6">
    <source>
        <dbReference type="Proteomes" id="UP001153069"/>
    </source>
</evidence>
<dbReference type="Proteomes" id="UP001153069">
    <property type="component" value="Unassembled WGS sequence"/>
</dbReference>
<dbReference type="GO" id="GO:0008270">
    <property type="term" value="F:zinc ion binding"/>
    <property type="evidence" value="ECO:0007669"/>
    <property type="project" value="UniProtKB-KW"/>
</dbReference>
<reference evidence="5" key="1">
    <citation type="submission" date="2020-06" db="EMBL/GenBank/DDBJ databases">
        <authorList>
            <consortium name="Plant Systems Biology data submission"/>
        </authorList>
    </citation>
    <scope>NUCLEOTIDE SEQUENCE</scope>
    <source>
        <strain evidence="5">D6</strain>
    </source>
</reference>
<evidence type="ECO:0000256" key="1">
    <source>
        <dbReference type="ARBA" id="ARBA00022723"/>
    </source>
</evidence>
<dbReference type="InterPro" id="IPR013085">
    <property type="entry name" value="U1-CZ_Znf_C2H2"/>
</dbReference>
<keyword evidence="3" id="KW-0862">Zinc</keyword>
<dbReference type="Pfam" id="PF06220">
    <property type="entry name" value="zf-U1"/>
    <property type="match status" value="1"/>
</dbReference>
<dbReference type="SMART" id="SM00451">
    <property type="entry name" value="ZnF_U1"/>
    <property type="match status" value="1"/>
</dbReference>
<proteinExistence type="predicted"/>
<evidence type="ECO:0000256" key="3">
    <source>
        <dbReference type="ARBA" id="ARBA00022833"/>
    </source>
</evidence>
<dbReference type="EMBL" id="CAICTM010001665">
    <property type="protein sequence ID" value="CAB9525368.1"/>
    <property type="molecule type" value="Genomic_DNA"/>
</dbReference>
<dbReference type="GO" id="GO:0003676">
    <property type="term" value="F:nucleic acid binding"/>
    <property type="evidence" value="ECO:0007669"/>
    <property type="project" value="InterPro"/>
</dbReference>
<comment type="caution">
    <text evidence="5">The sequence shown here is derived from an EMBL/GenBank/DDBJ whole genome shotgun (WGS) entry which is preliminary data.</text>
</comment>
<protein>
    <recommendedName>
        <fullName evidence="4">U1-type domain-containing protein</fullName>
    </recommendedName>
</protein>
<evidence type="ECO:0000259" key="4">
    <source>
        <dbReference type="SMART" id="SM00451"/>
    </source>
</evidence>
<sequence length="163" mass="18553">MPGKKGQKRRLRRFVSPFRREYKKEGYHCDLCDCFVGWSKASAAVHEAGKNHKKLVQVVRCRKIDYYDCSNGYCGLCKKSIVPVVGGPSRHRMIRQHGHGSNHKRRWQQLKGKLQEEVLLLTMDETAEAIATFASSRRMEVPDDCVSAVLSFAGLPRLPPIEP</sequence>